<proteinExistence type="predicted"/>
<organism evidence="1 2">
    <name type="scientific">Bacteroides caccae</name>
    <dbReference type="NCBI Taxonomy" id="47678"/>
    <lineage>
        <taxon>Bacteria</taxon>
        <taxon>Pseudomonadati</taxon>
        <taxon>Bacteroidota</taxon>
        <taxon>Bacteroidia</taxon>
        <taxon>Bacteroidales</taxon>
        <taxon>Bacteroidaceae</taxon>
        <taxon>Bacteroides</taxon>
    </lineage>
</organism>
<sequence>MKKGILTALLFTVIVALYSLYLANGKCVYKSNISSLLLENIEALAADEDGSDDGEVVGGKIRCIDVGSLDCPLTHEKVKYIVRGYSL</sequence>
<dbReference type="Proteomes" id="UP000095657">
    <property type="component" value="Unassembled WGS sequence"/>
</dbReference>
<protein>
    <submittedName>
        <fullName evidence="1">Uncharacterized protein</fullName>
    </submittedName>
</protein>
<reference evidence="1 2" key="1">
    <citation type="submission" date="2015-09" db="EMBL/GenBank/DDBJ databases">
        <authorList>
            <consortium name="Pathogen Informatics"/>
        </authorList>
    </citation>
    <scope>NUCLEOTIDE SEQUENCE [LARGE SCALE GENOMIC DNA]</scope>
    <source>
        <strain evidence="1 2">2789STDY5834880</strain>
    </source>
</reference>
<dbReference type="RefSeq" id="WP_055170932.1">
    <property type="nucleotide sequence ID" value="NZ_CAXSUM010000005.1"/>
</dbReference>
<dbReference type="AlphaFoldDB" id="A0A174KJP7"/>
<evidence type="ECO:0000313" key="1">
    <source>
        <dbReference type="EMBL" id="CUP10706.1"/>
    </source>
</evidence>
<evidence type="ECO:0000313" key="2">
    <source>
        <dbReference type="Proteomes" id="UP000095657"/>
    </source>
</evidence>
<gene>
    <name evidence="1" type="ORF">ERS852494_01501</name>
</gene>
<accession>A0A174KJP7</accession>
<name>A0A174KJP7_9BACE</name>
<dbReference type="EMBL" id="CZAI01000003">
    <property type="protein sequence ID" value="CUP10706.1"/>
    <property type="molecule type" value="Genomic_DNA"/>
</dbReference>